<feature type="domain" description="HYR-like" evidence="1">
    <location>
        <begin position="80"/>
        <end position="150"/>
    </location>
</feature>
<dbReference type="EMBL" id="RWBG01000006">
    <property type="protein sequence ID" value="RSK38207.1"/>
    <property type="molecule type" value="Genomic_DNA"/>
</dbReference>
<evidence type="ECO:0000313" key="3">
    <source>
        <dbReference type="Proteomes" id="UP000270620"/>
    </source>
</evidence>
<evidence type="ECO:0000259" key="1">
    <source>
        <dbReference type="Pfam" id="PF23237"/>
    </source>
</evidence>
<dbReference type="Proteomes" id="UP000270620">
    <property type="component" value="Unassembled WGS sequence"/>
</dbReference>
<dbReference type="RefSeq" id="WP_148101712.1">
    <property type="nucleotide sequence ID" value="NZ_RWBG01000006.1"/>
</dbReference>
<keyword evidence="3" id="KW-1185">Reference proteome</keyword>
<reference evidence="2 3" key="1">
    <citation type="submission" date="2018-12" db="EMBL/GenBank/DDBJ databases">
        <title>Mangrovimonas spongiae sp. nov., a novel member of the genus Mangrovimonas isolated from marine sponge.</title>
        <authorList>
            <person name="Zhuang L."/>
            <person name="Luo L."/>
        </authorList>
    </citation>
    <scope>NUCLEOTIDE SEQUENCE [LARGE SCALE GENOMIC DNA]</scope>
    <source>
        <strain evidence="2 3">HN-E26</strain>
    </source>
</reference>
<dbReference type="Pfam" id="PF13585">
    <property type="entry name" value="CHU_C"/>
    <property type="match status" value="1"/>
</dbReference>
<dbReference type="OrthoDB" id="599464at2"/>
<evidence type="ECO:0000313" key="2">
    <source>
        <dbReference type="EMBL" id="RSK38207.1"/>
    </source>
</evidence>
<dbReference type="Pfam" id="PF23237">
    <property type="entry name" value="HYR_4C"/>
    <property type="match status" value="3"/>
</dbReference>
<name>A0A428JVG6_9FLAO</name>
<dbReference type="AlphaFoldDB" id="A0A428JVG6"/>
<gene>
    <name evidence="2" type="ORF">EJA19_11965</name>
</gene>
<feature type="non-terminal residue" evidence="2">
    <location>
        <position position="1"/>
    </location>
</feature>
<accession>A0A428JVG6</accession>
<proteinExistence type="predicted"/>
<dbReference type="NCBIfam" id="TIGR04131">
    <property type="entry name" value="Bac_Flav_CTERM"/>
    <property type="match status" value="1"/>
</dbReference>
<dbReference type="InterPro" id="IPR057078">
    <property type="entry name" value="HYR-4C"/>
</dbReference>
<sequence length="1170" mass="125391">ELPAFTVPASETETVDCLADAVQPTAPVVADACGNDITPVITENADPACEGAKVYTFTYTDCANNEAVYTYTYNIELPAFTVPASETETVDCLADAVQPTAPVVADACGNDITPVITENADPACEGAKVYTFTYTDCANNEAVYTYTYNIELPAFTVPNGESSTVTCIDDAQAVPTPPEVQDACGNMITPTGPIVSNDPTCDGVKTYTWNYTDCAGNSNDWTYTYNINDNINPTIDIAASDLIVECDGSGNNGAIQDWLDNNGGAQATDNCGDVTWTNNYNGADSDCSTPVDVIFTATDECGNSITTTASYAIQDTTAPVISTEASNETVECGGDGNITDLNDWLTSNGGAVVSDDCSAITWSNDFTALSSECGATGFATVTFTATDGCGNESTTTATFTIEDTNNPTFSVPQDITIECDQDATDLTLTGDVTDEADNCSADIEATYTDSVADGNCPSESIITRTWTLVDDCDNTTTQTQTINVVDTTNPTFSVPQDITIECDQDPTDLTLTGDVTDEADNCSADIEATYTDNVADGNCPSESIITRTWTLVDDCGNTTTQTQTINVVDTTNPTFSVPQDITIECDQDPTDLTLTGDVTDEADNCSADIEATYTDSVADGNCPSESIITRTWTLVDDCDNTTTQTQTINVVDTTNPTFSVPQDITIECDQDPTDLTLTGDVTDEADNCSADIEATYTDNVADGNCPSESIITRTWTLVDDCGNTTTQTQTINVVDTTNPTFSVPQDITIECDQDPTDLTLTGDVTDEADNCSADIEATYTDSVADGNCPSESIITRTWTLVDDCGNTTTQTQTINVVDTTNPTFSVPQDITIECDQDPTDLTLTGDVTDEADNCSADIEATYTDSVADGNCPSESIITRTWTLVDDCGNTTTQTQTINVADTTAPEVLNDLSDIFVSCDEIPSPPTLEFSDCSEVTIVDFSENSTFDGTNNDYEIVWSWSVIDACGNKASFNQSVFVSVYETVTQLSETRCIDDGAIDLYSYVSNINIPWQVQSGNISLSDIVDGYVLPSTLEIGTYVLNHTTETEYGCVETTELTINLHDDCIVLPSPDCERSNVEISKAITPNGDQWNEYFEITGVEECGFTVDVKIFNRWGAMIFEANNYQNNWNGQAHKAAIGNADKVPTGTYYYIVNLRNSGFEPFTGHIYVGTK</sequence>
<dbReference type="InterPro" id="IPR026341">
    <property type="entry name" value="T9SS_type_B"/>
</dbReference>
<feature type="domain" description="HYR-like" evidence="1">
    <location>
        <begin position="155"/>
        <end position="227"/>
    </location>
</feature>
<comment type="caution">
    <text evidence="2">The sequence shown here is derived from an EMBL/GenBank/DDBJ whole genome shotgun (WGS) entry which is preliminary data.</text>
</comment>
<protein>
    <submittedName>
        <fullName evidence="2">Gliding motility-associated C-terminal domain-containing protein</fullName>
    </submittedName>
</protein>
<feature type="domain" description="HYR-like" evidence="1">
    <location>
        <begin position="5"/>
        <end position="75"/>
    </location>
</feature>
<organism evidence="2 3">
    <name type="scientific">Mangrovimonas spongiae</name>
    <dbReference type="NCBI Taxonomy" id="2494697"/>
    <lineage>
        <taxon>Bacteria</taxon>
        <taxon>Pseudomonadati</taxon>
        <taxon>Bacteroidota</taxon>
        <taxon>Flavobacteriia</taxon>
        <taxon>Flavobacteriales</taxon>
        <taxon>Flavobacteriaceae</taxon>
        <taxon>Mangrovimonas</taxon>
    </lineage>
</organism>